<dbReference type="SUPFAM" id="SSF103473">
    <property type="entry name" value="MFS general substrate transporter"/>
    <property type="match status" value="1"/>
</dbReference>
<evidence type="ECO:0000256" key="6">
    <source>
        <dbReference type="ARBA" id="ARBA00022989"/>
    </source>
</evidence>
<dbReference type="EMBL" id="WFLN01000005">
    <property type="protein sequence ID" value="KAB8032240.1"/>
    <property type="molecule type" value="Genomic_DNA"/>
</dbReference>
<evidence type="ECO:0000256" key="8">
    <source>
        <dbReference type="SAM" id="Phobius"/>
    </source>
</evidence>
<comment type="caution">
    <text evidence="10">The sequence shown here is derived from an EMBL/GenBank/DDBJ whole genome shotgun (WGS) entry which is preliminary data.</text>
</comment>
<dbReference type="PANTHER" id="PTHR42718:SF9">
    <property type="entry name" value="MAJOR FACILITATOR SUPERFAMILY MULTIDRUG TRANSPORTER MFSC"/>
    <property type="match status" value="1"/>
</dbReference>
<dbReference type="NCBIfam" id="TIGR00711">
    <property type="entry name" value="efflux_EmrB"/>
    <property type="match status" value="1"/>
</dbReference>
<dbReference type="AlphaFoldDB" id="A0A833JE69"/>
<feature type="transmembrane region" description="Helical" evidence="8">
    <location>
        <begin position="484"/>
        <end position="506"/>
    </location>
</feature>
<gene>
    <name evidence="10" type="ORF">GCL57_06220</name>
</gene>
<feature type="transmembrane region" description="Helical" evidence="8">
    <location>
        <begin position="274"/>
        <end position="298"/>
    </location>
</feature>
<dbReference type="PANTHER" id="PTHR42718">
    <property type="entry name" value="MAJOR FACILITATOR SUPERFAMILY MULTIDRUG TRANSPORTER MFSC"/>
    <property type="match status" value="1"/>
</dbReference>
<keyword evidence="5 8" id="KW-0812">Transmembrane</keyword>
<feature type="transmembrane region" description="Helical" evidence="8">
    <location>
        <begin position="17"/>
        <end position="36"/>
    </location>
</feature>
<keyword evidence="11" id="KW-1185">Reference proteome</keyword>
<dbReference type="GO" id="GO:0005886">
    <property type="term" value="C:plasma membrane"/>
    <property type="evidence" value="ECO:0007669"/>
    <property type="project" value="UniProtKB-SubCell"/>
</dbReference>
<dbReference type="PROSITE" id="PS50850">
    <property type="entry name" value="MFS"/>
    <property type="match status" value="1"/>
</dbReference>
<dbReference type="Pfam" id="PF07690">
    <property type="entry name" value="MFS_1"/>
    <property type="match status" value="1"/>
</dbReference>
<feature type="transmembrane region" description="Helical" evidence="8">
    <location>
        <begin position="339"/>
        <end position="355"/>
    </location>
</feature>
<evidence type="ECO:0000259" key="9">
    <source>
        <dbReference type="PROSITE" id="PS50850"/>
    </source>
</evidence>
<dbReference type="GO" id="GO:0022857">
    <property type="term" value="F:transmembrane transporter activity"/>
    <property type="evidence" value="ECO:0007669"/>
    <property type="project" value="InterPro"/>
</dbReference>
<feature type="transmembrane region" description="Helical" evidence="8">
    <location>
        <begin position="172"/>
        <end position="193"/>
    </location>
</feature>
<evidence type="ECO:0000256" key="4">
    <source>
        <dbReference type="ARBA" id="ARBA00022475"/>
    </source>
</evidence>
<evidence type="ECO:0000256" key="3">
    <source>
        <dbReference type="ARBA" id="ARBA00022448"/>
    </source>
</evidence>
<dbReference type="InterPro" id="IPR020846">
    <property type="entry name" value="MFS_dom"/>
</dbReference>
<accession>A0A833JE69</accession>
<comment type="subcellular location">
    <subcellularLocation>
        <location evidence="1">Cell membrane</location>
        <topology evidence="1">Multi-pass membrane protein</topology>
    </subcellularLocation>
</comment>
<evidence type="ECO:0000256" key="5">
    <source>
        <dbReference type="ARBA" id="ARBA00022692"/>
    </source>
</evidence>
<evidence type="ECO:0000313" key="10">
    <source>
        <dbReference type="EMBL" id="KAB8032240.1"/>
    </source>
</evidence>
<feature type="domain" description="Major facilitator superfamily (MFS) profile" evidence="9">
    <location>
        <begin position="19"/>
        <end position="511"/>
    </location>
</feature>
<feature type="transmembrane region" description="Helical" evidence="8">
    <location>
        <begin position="56"/>
        <end position="76"/>
    </location>
</feature>
<name>A0A833JE69_9BACT</name>
<organism evidence="10 11">
    <name type="scientific">Fluviispira multicolorata</name>
    <dbReference type="NCBI Taxonomy" id="2654512"/>
    <lineage>
        <taxon>Bacteria</taxon>
        <taxon>Pseudomonadati</taxon>
        <taxon>Bdellovibrionota</taxon>
        <taxon>Oligoflexia</taxon>
        <taxon>Silvanigrellales</taxon>
        <taxon>Silvanigrellaceae</taxon>
        <taxon>Fluviispira</taxon>
    </lineage>
</organism>
<keyword evidence="4" id="KW-1003">Cell membrane</keyword>
<dbReference type="InterPro" id="IPR036259">
    <property type="entry name" value="MFS_trans_sf"/>
</dbReference>
<feature type="transmembrane region" description="Helical" evidence="8">
    <location>
        <begin position="205"/>
        <end position="224"/>
    </location>
</feature>
<dbReference type="Proteomes" id="UP000442694">
    <property type="component" value="Unassembled WGS sequence"/>
</dbReference>
<keyword evidence="6 8" id="KW-1133">Transmembrane helix</keyword>
<feature type="transmembrane region" description="Helical" evidence="8">
    <location>
        <begin position="110"/>
        <end position="133"/>
    </location>
</feature>
<protein>
    <submittedName>
        <fullName evidence="10">DHA2 family efflux MFS transporter permease subunit</fullName>
    </submittedName>
</protein>
<feature type="transmembrane region" description="Helical" evidence="8">
    <location>
        <begin position="85"/>
        <end position="104"/>
    </location>
</feature>
<evidence type="ECO:0000313" key="11">
    <source>
        <dbReference type="Proteomes" id="UP000442694"/>
    </source>
</evidence>
<keyword evidence="7 8" id="KW-0472">Membrane</keyword>
<keyword evidence="3" id="KW-0813">Transport</keyword>
<dbReference type="Gene3D" id="1.20.1250.20">
    <property type="entry name" value="MFS general substrate transporter like domains"/>
    <property type="match status" value="1"/>
</dbReference>
<reference evidence="10 11" key="1">
    <citation type="submission" date="2019-10" db="EMBL/GenBank/DDBJ databases">
        <title>New genus of Silvanigrellaceae.</title>
        <authorList>
            <person name="Pitt A."/>
            <person name="Hahn M.W."/>
        </authorList>
    </citation>
    <scope>NUCLEOTIDE SEQUENCE [LARGE SCALE GENOMIC DNA]</scope>
    <source>
        <strain evidence="10 11">33A1-SZDP</strain>
    </source>
</reference>
<dbReference type="InterPro" id="IPR004638">
    <property type="entry name" value="EmrB-like"/>
</dbReference>
<dbReference type="Gene3D" id="1.20.1720.10">
    <property type="entry name" value="Multidrug resistance protein D"/>
    <property type="match status" value="1"/>
</dbReference>
<comment type="similarity">
    <text evidence="2">Belongs to the major facilitator superfamily. EmrB family.</text>
</comment>
<dbReference type="InterPro" id="IPR011701">
    <property type="entry name" value="MFS"/>
</dbReference>
<evidence type="ECO:0000256" key="1">
    <source>
        <dbReference type="ARBA" id="ARBA00004651"/>
    </source>
</evidence>
<feature type="transmembrane region" description="Helical" evidence="8">
    <location>
        <begin position="310"/>
        <end position="332"/>
    </location>
</feature>
<feature type="transmembrane region" description="Helical" evidence="8">
    <location>
        <begin position="236"/>
        <end position="254"/>
    </location>
</feature>
<dbReference type="RefSeq" id="WP_152212479.1">
    <property type="nucleotide sequence ID" value="NZ_WFLN01000005.1"/>
</dbReference>
<dbReference type="CDD" id="cd17503">
    <property type="entry name" value="MFS_LmrB_MDR_like"/>
    <property type="match status" value="1"/>
</dbReference>
<evidence type="ECO:0000256" key="7">
    <source>
        <dbReference type="ARBA" id="ARBA00023136"/>
    </source>
</evidence>
<feature type="transmembrane region" description="Helical" evidence="8">
    <location>
        <begin position="145"/>
        <end position="166"/>
    </location>
</feature>
<sequence length="520" mass="57454">MASFQTESSSVVQGSKLLITISAMMASLMAVLDISIVNVALNDIRASFGAQMDQVAWISTGYMMANVVVIPMTGYFQNRFGLKNYFLFSITLFIIASVLCALSWNLLSLVIFRILQGAGGGAIIPTASTILISRYPREEQGMAQAFIGLGAITGPLLGPTIGGYLIDYSSWHLIFLINLPIGILALIMSASSIKIENFIPSKETLDRYGFALLAVGLASLQFILEEGNRDDWFASNAIIFFSVLSLACLVTLIFQQLESKKPMINFRVFTEWNYLFCTLINFLLGTVLFGVSFLFSLYCANVMQYSPLNIGLLFLKGTFIQIIVMPLIGKVVKFIDNRYLIVFGIILVTFSLWLNSNLNQASSEFDLITILFIRSIGLACLFIPLSVIAISRIPTKELGNAVGLFNLTRELGGSIGIAWMSSLLVNHIKEFDFLLKAKVNIGNEVAENQLKMMEAILVGKVSDAKQAALQLLQVRVNLQSTIEAFNSGFFILAFLFSTSLFFIMLIKKQKKINLEEKKSA</sequence>
<feature type="transmembrane region" description="Helical" evidence="8">
    <location>
        <begin position="367"/>
        <end position="390"/>
    </location>
</feature>
<evidence type="ECO:0000256" key="2">
    <source>
        <dbReference type="ARBA" id="ARBA00008537"/>
    </source>
</evidence>
<dbReference type="PRINTS" id="PR01036">
    <property type="entry name" value="TCRTETB"/>
</dbReference>
<proteinExistence type="inferred from homology"/>